<dbReference type="Proteomes" id="UP000232791">
    <property type="component" value="Segment"/>
</dbReference>
<proteinExistence type="predicted"/>
<reference evidence="1 2" key="1">
    <citation type="journal article" date="2015" name="PLoS ONE">
        <title>The Complete Genome of a New Betabaculovirus from Clostera anastomosis.</title>
        <authorList>
            <person name="Yin F."/>
            <person name="Zhu Z."/>
            <person name="Liu X."/>
            <person name="Hou D."/>
            <person name="Wang J."/>
            <person name="Zhang L."/>
            <person name="Wang M."/>
            <person name="Kou Z."/>
            <person name="Wang H."/>
            <person name="Deng F."/>
            <person name="Hu Z."/>
        </authorList>
    </citation>
    <scope>NUCLEOTIDE SEQUENCE [LARGE SCALE GENOMIC DNA]</scope>
    <source>
        <strain evidence="1 2">ClasGV-B</strain>
    </source>
</reference>
<keyword evidence="2" id="KW-1185">Reference proteome</keyword>
<accession>A0A0K0WSH6</accession>
<dbReference type="EMBL" id="KR091910">
    <property type="protein sequence ID" value="AKS25368.1"/>
    <property type="molecule type" value="Genomic_DNA"/>
</dbReference>
<sequence>MYYFKCQYDDLCEFEWSVLLSQNTLQLWLDVSCLKSKGFVIPAADVDDNSHANIHNVVHCKMENECVVVTEGVDLTNENYEFCTTTHLLNINPTNDYYNTVLHQFLYLQLPKQLQPYVNCLRLTSLLDIKDYWDAMNSFDTVRKYWLFRWRIMGVMYENVLRNTTKNENELNDNNSLVPMESNELKLISSNSSNEEIVKILNNNIRQQFVYTNECVDTNKLYVMYNFNKLLVGSVGLLEVMVNWV</sequence>
<evidence type="ECO:0000313" key="2">
    <source>
        <dbReference type="Proteomes" id="UP000232791"/>
    </source>
</evidence>
<gene>
    <name evidence="1" type="ORF">clas25</name>
</gene>
<dbReference type="OrthoDB" id="20040at10239"/>
<evidence type="ECO:0000313" key="1">
    <source>
        <dbReference type="EMBL" id="AKS25368.1"/>
    </source>
</evidence>
<organism evidence="1 2">
    <name type="scientific">Clostera anastomosis granulovirus B</name>
    <dbReference type="NCBI Taxonomy" id="1986290"/>
    <lineage>
        <taxon>Viruses</taxon>
        <taxon>Viruses incertae sedis</taxon>
        <taxon>Naldaviricetes</taxon>
        <taxon>Lefavirales</taxon>
        <taxon>Baculoviridae</taxon>
        <taxon>Betabaculovirus</taxon>
        <taxon>Betabaculovirus alterclanastomosis</taxon>
    </lineage>
</organism>
<protein>
    <submittedName>
        <fullName evidence="1">Clas25</fullName>
    </submittedName>
</protein>
<name>A0A0K0WSH6_9BBAC</name>